<evidence type="ECO:0000313" key="10">
    <source>
        <dbReference type="Proteomes" id="UP000518188"/>
    </source>
</evidence>
<sequence length="497" mass="53814">MVVRTVTSEDTSKRIEQDAGPRVSRLVSLYRRWTVMADLVIISLSSIAALLVVRQWLPEVLTLSDRHVLTLALVALAWFAALSIRNVAPENVLRTHVHELQMVVGVTVPLFGVVVAAYIVQHFIPHMHGVLYFDGMDLRHLAVAIPLGVVGTVGARYLLLQRVKGASGGRTPVLLAGGHEAVQAMATAIRYYRRDRFEIVGACTAGAPGRVGQEIGIGDQKVPVVGDERYILEAARKTGAQLVAASSTDRLGPEELGDLATDLERADVDLAVAIETPDATDPSARMLILEILAPGYRRARSMSKRVFDIVFAAVAIAATAPAMAVIAAAIKLTSPGPVFYISERIGLNGVPFRMVKFRSMRSGADRDTAGMIASTDSTPVFFKVKSDPRVTPVGAFIRKYSLDELPQFFNVLGGTMSVVGPRPQVQREVDAYDATMRRRLLVKPGVTGQWQVSGRSNLSPAESIKHDVSYVNNCSIRLDVSIVAKTVRAVVRGEGAY</sequence>
<name>A0A7X6MPC1_9MYCO</name>
<dbReference type="InterPro" id="IPR003362">
    <property type="entry name" value="Bact_transf"/>
</dbReference>
<evidence type="ECO:0000256" key="4">
    <source>
        <dbReference type="ARBA" id="ARBA00022692"/>
    </source>
</evidence>
<gene>
    <name evidence="9" type="ORF">HGA11_15760</name>
</gene>
<evidence type="ECO:0000256" key="6">
    <source>
        <dbReference type="ARBA" id="ARBA00023136"/>
    </source>
</evidence>
<dbReference type="RefSeq" id="WP_044520196.1">
    <property type="nucleotide sequence ID" value="NZ_HG322952.1"/>
</dbReference>
<evidence type="ECO:0000256" key="2">
    <source>
        <dbReference type="ARBA" id="ARBA00006464"/>
    </source>
</evidence>
<accession>A0A7X6MPC1</accession>
<comment type="caution">
    <text evidence="9">The sequence shown here is derived from an EMBL/GenBank/DDBJ whole genome shotgun (WGS) entry which is preliminary data.</text>
</comment>
<dbReference type="PANTHER" id="PTHR30576">
    <property type="entry name" value="COLANIC BIOSYNTHESIS UDP-GLUCOSE LIPID CARRIER TRANSFERASE"/>
    <property type="match status" value="1"/>
</dbReference>
<dbReference type="GO" id="GO:0016780">
    <property type="term" value="F:phosphotransferase activity, for other substituted phosphate groups"/>
    <property type="evidence" value="ECO:0007669"/>
    <property type="project" value="TreeGrafter"/>
</dbReference>
<evidence type="ECO:0000313" key="9">
    <source>
        <dbReference type="EMBL" id="NKZ12437.1"/>
    </source>
</evidence>
<evidence type="ECO:0000256" key="3">
    <source>
        <dbReference type="ARBA" id="ARBA00022679"/>
    </source>
</evidence>
<comment type="subcellular location">
    <subcellularLocation>
        <location evidence="1">Membrane</location>
        <topology evidence="1">Multi-pass membrane protein</topology>
    </subcellularLocation>
</comment>
<dbReference type="NCBIfam" id="TIGR03025">
    <property type="entry name" value="EPS_sugtrans"/>
    <property type="match status" value="1"/>
</dbReference>
<evidence type="ECO:0000256" key="7">
    <source>
        <dbReference type="SAM" id="Phobius"/>
    </source>
</evidence>
<keyword evidence="4 7" id="KW-0812">Transmembrane</keyword>
<dbReference type="Proteomes" id="UP000518188">
    <property type="component" value="Unassembled WGS sequence"/>
</dbReference>
<keyword evidence="5 7" id="KW-1133">Transmembrane helix</keyword>
<dbReference type="InterPro" id="IPR017475">
    <property type="entry name" value="EPS_sugar_tfrase"/>
</dbReference>
<dbReference type="PANTHER" id="PTHR30576:SF10">
    <property type="entry name" value="SLL5057 PROTEIN"/>
    <property type="match status" value="1"/>
</dbReference>
<keyword evidence="3 9" id="KW-0808">Transferase</keyword>
<proteinExistence type="inferred from homology"/>
<feature type="transmembrane region" description="Helical" evidence="7">
    <location>
        <begin position="69"/>
        <end position="88"/>
    </location>
</feature>
<feature type="transmembrane region" description="Helical" evidence="7">
    <location>
        <begin position="35"/>
        <end position="57"/>
    </location>
</feature>
<keyword evidence="6 7" id="KW-0472">Membrane</keyword>
<reference evidence="9 10" key="1">
    <citation type="submission" date="2020-04" db="EMBL/GenBank/DDBJ databases">
        <title>MicrobeNet Type strains.</title>
        <authorList>
            <person name="Nicholson A.C."/>
        </authorList>
    </citation>
    <scope>NUCLEOTIDE SEQUENCE [LARGE SCALE GENOMIC DNA]</scope>
    <source>
        <strain evidence="9 10">ATCC 700731</strain>
    </source>
</reference>
<feature type="domain" description="Bacterial sugar transferase" evidence="8">
    <location>
        <begin position="304"/>
        <end position="491"/>
    </location>
</feature>
<comment type="similarity">
    <text evidence="2">Belongs to the bacterial sugar transferase family.</text>
</comment>
<feature type="transmembrane region" description="Helical" evidence="7">
    <location>
        <begin position="100"/>
        <end position="120"/>
    </location>
</feature>
<dbReference type="Pfam" id="PF02397">
    <property type="entry name" value="Bac_transf"/>
    <property type="match status" value="1"/>
</dbReference>
<protein>
    <submittedName>
        <fullName evidence="9">Exopolysaccharide biosynthesis polyprenyl glycosylphosphotransferase</fullName>
    </submittedName>
</protein>
<dbReference type="GO" id="GO:0016020">
    <property type="term" value="C:membrane"/>
    <property type="evidence" value="ECO:0007669"/>
    <property type="project" value="UniProtKB-SubCell"/>
</dbReference>
<feature type="transmembrane region" description="Helical" evidence="7">
    <location>
        <begin position="306"/>
        <end position="330"/>
    </location>
</feature>
<dbReference type="EMBL" id="JAAXPJ010000006">
    <property type="protein sequence ID" value="NKZ12437.1"/>
    <property type="molecule type" value="Genomic_DNA"/>
</dbReference>
<evidence type="ECO:0000259" key="8">
    <source>
        <dbReference type="Pfam" id="PF02397"/>
    </source>
</evidence>
<feature type="transmembrane region" description="Helical" evidence="7">
    <location>
        <begin position="140"/>
        <end position="160"/>
    </location>
</feature>
<evidence type="ECO:0000256" key="1">
    <source>
        <dbReference type="ARBA" id="ARBA00004141"/>
    </source>
</evidence>
<organism evidence="9 10">
    <name type="scientific">Mycolicibacterium septicum DSM 44393</name>
    <dbReference type="NCBI Taxonomy" id="1341646"/>
    <lineage>
        <taxon>Bacteria</taxon>
        <taxon>Bacillati</taxon>
        <taxon>Actinomycetota</taxon>
        <taxon>Actinomycetes</taxon>
        <taxon>Mycobacteriales</taxon>
        <taxon>Mycobacteriaceae</taxon>
        <taxon>Mycolicibacterium</taxon>
    </lineage>
</organism>
<dbReference type="AlphaFoldDB" id="A0A7X6MPC1"/>
<evidence type="ECO:0000256" key="5">
    <source>
        <dbReference type="ARBA" id="ARBA00022989"/>
    </source>
</evidence>